<dbReference type="Proteomes" id="UP000006898">
    <property type="component" value="Chromosome"/>
</dbReference>
<feature type="transmembrane region" description="Helical" evidence="1">
    <location>
        <begin position="105"/>
        <end position="122"/>
    </location>
</feature>
<evidence type="ECO:0000256" key="1">
    <source>
        <dbReference type="SAM" id="Phobius"/>
    </source>
</evidence>
<evidence type="ECO:0000313" key="2">
    <source>
        <dbReference type="EMBL" id="CBE68292.1"/>
    </source>
</evidence>
<gene>
    <name evidence="2" type="ORF">DAMO_1232</name>
</gene>
<sequence length="172" mass="18769">MSSPPAGSAGLPGFVQALRGNWRGALLRFAGSFLLLALLWLALAPVYAHLLAGLARPLMPLLESAPDTRYLVEGTAVVAERPFRRRAPNAVDAIRQPLRDTVGQYPPALLAALILATPGWSWRRRSRALAWSLGLLVLTDLVAFLVTIEYTKLWPTRLRAASLSRPTTLAPR</sequence>
<keyword evidence="1" id="KW-0472">Membrane</keyword>
<evidence type="ECO:0000313" key="3">
    <source>
        <dbReference type="Proteomes" id="UP000006898"/>
    </source>
</evidence>
<dbReference type="eggNOG" id="COG3012">
    <property type="taxonomic scope" value="Bacteria"/>
</dbReference>
<dbReference type="AlphaFoldDB" id="D5MEW3"/>
<dbReference type="STRING" id="671143.DAMO_1232"/>
<accession>D5MEW3</accession>
<dbReference type="HOGENOM" id="CLU_1552473_0_0_0"/>
<feature type="transmembrane region" description="Helical" evidence="1">
    <location>
        <begin position="26"/>
        <end position="50"/>
    </location>
</feature>
<name>D5MEW3_METO1</name>
<keyword evidence="1" id="KW-0812">Transmembrane</keyword>
<dbReference type="KEGG" id="mox:DAMO_1232"/>
<organism evidence="2 3">
    <name type="scientific">Methylomirabilis oxygeniifera</name>
    <dbReference type="NCBI Taxonomy" id="671143"/>
    <lineage>
        <taxon>Bacteria</taxon>
        <taxon>Candidatus Methylomirabilota</taxon>
        <taxon>Candidatus Methylomirabilia</taxon>
        <taxon>Candidatus Methylomirabilales</taxon>
        <taxon>Candidatus Methylomirabilaceae</taxon>
        <taxon>Candidatus Methylomirabilis</taxon>
    </lineage>
</organism>
<protein>
    <submittedName>
        <fullName evidence="2">Uncharacterized protein</fullName>
    </submittedName>
</protein>
<keyword evidence="1" id="KW-1133">Transmembrane helix</keyword>
<feature type="transmembrane region" description="Helical" evidence="1">
    <location>
        <begin position="129"/>
        <end position="148"/>
    </location>
</feature>
<reference evidence="2 3" key="1">
    <citation type="journal article" date="2010" name="Nature">
        <title>Nitrite-driven anaerobic methane oxidation by oxygenic bacteria.</title>
        <authorList>
            <person name="Ettwig K.F."/>
            <person name="Butler M.K."/>
            <person name="Le Paslier D."/>
            <person name="Pelletier E."/>
            <person name="Mangenot S."/>
            <person name="Kuypers M.M.M."/>
            <person name="Schreiber F."/>
            <person name="Dutilh B.E."/>
            <person name="Zedelius J."/>
            <person name="de Beer D."/>
            <person name="Gloerich J."/>
            <person name="Wessels H.J.C.T."/>
            <person name="van Allen T."/>
            <person name="Luesken F."/>
            <person name="Wu M."/>
            <person name="van de Pas-Schoonen K.T."/>
            <person name="Op den Camp H.J.M."/>
            <person name="Janssen-Megens E.M."/>
            <person name="Francoijs K-J."/>
            <person name="Stunnenberg H."/>
            <person name="Weissenbach J."/>
            <person name="Jetten M.S.M."/>
            <person name="Strous M."/>
        </authorList>
    </citation>
    <scope>NUCLEOTIDE SEQUENCE [LARGE SCALE GENOMIC DNA]</scope>
</reference>
<dbReference type="EMBL" id="FP565575">
    <property type="protein sequence ID" value="CBE68292.1"/>
    <property type="molecule type" value="Genomic_DNA"/>
</dbReference>
<proteinExistence type="predicted"/>